<dbReference type="VEuPathDB" id="FungiDB:QG37_04086"/>
<evidence type="ECO:0000313" key="2">
    <source>
        <dbReference type="Proteomes" id="UP000037122"/>
    </source>
</evidence>
<name>A0A0L0NYF3_CANAR</name>
<gene>
    <name evidence="1" type="ORF">QG37_04086</name>
</gene>
<proteinExistence type="predicted"/>
<evidence type="ECO:0000313" key="1">
    <source>
        <dbReference type="EMBL" id="KND99024.1"/>
    </source>
</evidence>
<accession>A0A0L0NYF3</accession>
<reference evidence="2" key="1">
    <citation type="journal article" date="2015" name="BMC Genomics">
        <title>Draft genome of a commonly misdiagnosed multidrug resistant pathogen Candida auris.</title>
        <authorList>
            <person name="Chatterjee S."/>
            <person name="Alampalli S.V."/>
            <person name="Nageshan R.K."/>
            <person name="Chettiar S.T."/>
            <person name="Joshi S."/>
            <person name="Tatu U.S."/>
        </authorList>
    </citation>
    <scope>NUCLEOTIDE SEQUENCE [LARGE SCALE GENOMIC DNA]</scope>
    <source>
        <strain evidence="2">6684</strain>
    </source>
</reference>
<organism evidence="1 2">
    <name type="scientific">Candidozyma auris</name>
    <name type="common">Yeast</name>
    <name type="synonym">Candida auris</name>
    <dbReference type="NCBI Taxonomy" id="498019"/>
    <lineage>
        <taxon>Eukaryota</taxon>
        <taxon>Fungi</taxon>
        <taxon>Dikarya</taxon>
        <taxon>Ascomycota</taxon>
        <taxon>Saccharomycotina</taxon>
        <taxon>Pichiomycetes</taxon>
        <taxon>Metschnikowiaceae</taxon>
        <taxon>Candidozyma</taxon>
    </lineage>
</organism>
<dbReference type="Proteomes" id="UP000037122">
    <property type="component" value="Unassembled WGS sequence"/>
</dbReference>
<comment type="caution">
    <text evidence="1">The sequence shown here is derived from an EMBL/GenBank/DDBJ whole genome shotgun (WGS) entry which is preliminary data.</text>
</comment>
<dbReference type="EMBL" id="LGST01000027">
    <property type="protein sequence ID" value="KND99024.1"/>
    <property type="molecule type" value="Genomic_DNA"/>
</dbReference>
<protein>
    <submittedName>
        <fullName evidence="1">Uncharacterized protein</fullName>
    </submittedName>
</protein>
<dbReference type="AlphaFoldDB" id="A0A0L0NYF3"/>
<sequence length="65" mass="7462">MIGSFWWWTIVQICQMEAFWLQEGAMLSHGAFGMCPTLSGLRWWNLYLLEPLALVGNKLVVCSNL</sequence>